<evidence type="ECO:0000313" key="4">
    <source>
        <dbReference type="Proteomes" id="UP000501812"/>
    </source>
</evidence>
<dbReference type="GO" id="GO:0003677">
    <property type="term" value="F:DNA binding"/>
    <property type="evidence" value="ECO:0007669"/>
    <property type="project" value="InterPro"/>
</dbReference>
<proteinExistence type="predicted"/>
<evidence type="ECO:0000256" key="1">
    <source>
        <dbReference type="ARBA" id="ARBA00023172"/>
    </source>
</evidence>
<dbReference type="InterPro" id="IPR002104">
    <property type="entry name" value="Integrase_catalytic"/>
</dbReference>
<dbReference type="RefSeq" id="WP_169453505.1">
    <property type="nucleotide sequence ID" value="NZ_CP051774.1"/>
</dbReference>
<dbReference type="PROSITE" id="PS51898">
    <property type="entry name" value="TYR_RECOMBINASE"/>
    <property type="match status" value="1"/>
</dbReference>
<protein>
    <recommendedName>
        <fullName evidence="2">Tyr recombinase domain-containing protein</fullName>
    </recommendedName>
</protein>
<sequence>MAAPERKTFTVERNNAFLTCYPWKHPTTGKWKWRYGWRKREDEAWKYVTRSTKERIKDSAWEKLGEISEGGIIWSDLSPEVRRFLEDVHRLTKPADYPAVLALLETRNRSAEIVESVKRFLAWKISNKGEETRHLGNMKRVLDPMAESFKGRSIADIHDADLMGWWKSRVTRRDEKGEPMKDAEGRPVYLSKKSCNDVRAVLVEFWNWAILEKLHPKESTPADKLPRQELDNHERRVLTPQEMVAVFDTISEEWRAWAVLGAFCGLRPEEIAPAERKGYSKGNKRGIRCEEIDFRFKVIRLPAEVSKGGKRPRNVPLCDAALAWLAWAGIKPGMTGPVCRRNPCERPKKEPETIRIGKEVFKTGWPQDALRHSYGSYRNALIRNMPAVAEEMGTSVAMLNRHYHNPKALEEGQEWFALRPKGFRCVPMEASLGSKSEVISRKSFP</sequence>
<dbReference type="GO" id="GO:0015074">
    <property type="term" value="P:DNA integration"/>
    <property type="evidence" value="ECO:0007669"/>
    <property type="project" value="InterPro"/>
</dbReference>
<dbReference type="AlphaFoldDB" id="A0A858RFC1"/>
<keyword evidence="4" id="KW-1185">Reference proteome</keyword>
<feature type="domain" description="Tyr recombinase" evidence="2">
    <location>
        <begin position="233"/>
        <end position="417"/>
    </location>
</feature>
<dbReference type="GO" id="GO:0006310">
    <property type="term" value="P:DNA recombination"/>
    <property type="evidence" value="ECO:0007669"/>
    <property type="project" value="UniProtKB-KW"/>
</dbReference>
<keyword evidence="1" id="KW-0233">DNA recombination</keyword>
<dbReference type="SUPFAM" id="SSF56349">
    <property type="entry name" value="DNA breaking-rejoining enzymes"/>
    <property type="match status" value="1"/>
</dbReference>
<accession>A0A858RFC1</accession>
<dbReference type="InterPro" id="IPR011010">
    <property type="entry name" value="DNA_brk_join_enz"/>
</dbReference>
<dbReference type="KEGG" id="luo:HHL09_05480"/>
<dbReference type="Proteomes" id="UP000501812">
    <property type="component" value="Chromosome"/>
</dbReference>
<dbReference type="EMBL" id="CP051774">
    <property type="protein sequence ID" value="QJE95248.1"/>
    <property type="molecule type" value="Genomic_DNA"/>
</dbReference>
<organism evidence="3 4">
    <name type="scientific">Luteolibacter luteus</name>
    <dbReference type="NCBI Taxonomy" id="2728835"/>
    <lineage>
        <taxon>Bacteria</taxon>
        <taxon>Pseudomonadati</taxon>
        <taxon>Verrucomicrobiota</taxon>
        <taxon>Verrucomicrobiia</taxon>
        <taxon>Verrucomicrobiales</taxon>
        <taxon>Verrucomicrobiaceae</taxon>
        <taxon>Luteolibacter</taxon>
    </lineage>
</organism>
<evidence type="ECO:0000259" key="2">
    <source>
        <dbReference type="PROSITE" id="PS51898"/>
    </source>
</evidence>
<reference evidence="3 4" key="1">
    <citation type="submission" date="2020-04" db="EMBL/GenBank/DDBJ databases">
        <title>Luteolibacter sp. G-1-1-1 isolated from soil.</title>
        <authorList>
            <person name="Dahal R.H."/>
        </authorList>
    </citation>
    <scope>NUCLEOTIDE SEQUENCE [LARGE SCALE GENOMIC DNA]</scope>
    <source>
        <strain evidence="3 4">G-1-1-1</strain>
    </source>
</reference>
<dbReference type="Gene3D" id="1.10.443.10">
    <property type="entry name" value="Intergrase catalytic core"/>
    <property type="match status" value="1"/>
</dbReference>
<dbReference type="InterPro" id="IPR013762">
    <property type="entry name" value="Integrase-like_cat_sf"/>
</dbReference>
<gene>
    <name evidence="3" type="ORF">HHL09_05480</name>
</gene>
<evidence type="ECO:0000313" key="3">
    <source>
        <dbReference type="EMBL" id="QJE95248.1"/>
    </source>
</evidence>
<name>A0A858RFC1_9BACT</name>